<dbReference type="AlphaFoldDB" id="A0A0P8CIC0"/>
<proteinExistence type="predicted"/>
<gene>
    <name evidence="3" type="ORF">MPEBLZ_02874</name>
</gene>
<feature type="transmembrane region" description="Helical" evidence="1">
    <location>
        <begin position="274"/>
        <end position="295"/>
    </location>
</feature>
<name>A0A0P8CIC0_9EURY</name>
<dbReference type="Proteomes" id="UP000050360">
    <property type="component" value="Unassembled WGS sequence"/>
</dbReference>
<keyword evidence="1" id="KW-0472">Membrane</keyword>
<accession>A0A0P8CIC0</accession>
<keyword evidence="1" id="KW-1133">Transmembrane helix</keyword>
<keyword evidence="1" id="KW-0812">Transmembrane</keyword>
<evidence type="ECO:0000259" key="2">
    <source>
        <dbReference type="Pfam" id="PF03264"/>
    </source>
</evidence>
<dbReference type="SUPFAM" id="SSF48695">
    <property type="entry name" value="Multiheme cytochromes"/>
    <property type="match status" value="1"/>
</dbReference>
<dbReference type="InterPro" id="IPR036280">
    <property type="entry name" value="Multihaem_cyt_sf"/>
</dbReference>
<protein>
    <recommendedName>
        <fullName evidence="2">NapC/NirT cytochrome c N-terminal domain-containing protein</fullName>
    </recommendedName>
</protein>
<reference evidence="3 4" key="1">
    <citation type="submission" date="2015-09" db="EMBL/GenBank/DDBJ databases">
        <title>A metagenomics-based metabolic model of nitrate-dependent anaerobic oxidation of methane by Methanoperedens-like archaea.</title>
        <authorList>
            <person name="Arshad A."/>
            <person name="Speth D.R."/>
            <person name="De Graaf R.M."/>
            <person name="Op Den Camp H.J."/>
            <person name="Jetten M.S."/>
            <person name="Welte C.U."/>
        </authorList>
    </citation>
    <scope>NUCLEOTIDE SEQUENCE [LARGE SCALE GENOMIC DNA]</scope>
</reference>
<dbReference type="Gene3D" id="3.90.10.10">
    <property type="entry name" value="Cytochrome C3"/>
    <property type="match status" value="1"/>
</dbReference>
<feature type="domain" description="NapC/NirT cytochrome c N-terminal" evidence="2">
    <location>
        <begin position="82"/>
        <end position="145"/>
    </location>
</feature>
<evidence type="ECO:0000256" key="1">
    <source>
        <dbReference type="SAM" id="Phobius"/>
    </source>
</evidence>
<evidence type="ECO:0000313" key="4">
    <source>
        <dbReference type="Proteomes" id="UP000050360"/>
    </source>
</evidence>
<dbReference type="Pfam" id="PF03264">
    <property type="entry name" value="Cytochrom_NNT"/>
    <property type="match status" value="1"/>
</dbReference>
<dbReference type="InterPro" id="IPR005126">
    <property type="entry name" value="NapC/NirT_cyt_c_N"/>
</dbReference>
<sequence>MRGGSTNSIEPDFNIIKNWMSRIIILALIGIFFLTGASVQDENTDISCYHCHPAQVNEFRASIHFNKNTCADCHGGDVNISGSVVSINVMHTNFTGTPSPVNVTNFCSKCHGNETRVYEDSIHWQRLREGRTSASCTDCHGIHNILSSKNPDSSTYSANVPETCAKCHENQTRMQALYYGIRTDRFDTYKKSFHYKSYAGGGRLLASCSDCHENHDTRQASDPKSAINPANLPSTCGKSGCHPGANNVFITGGKIHEEQSVYLLSLDAKRLVTYFYILMILFELTFTIGLIFLGITSNFEIRRRH</sequence>
<dbReference type="EMBL" id="LKCM01000221">
    <property type="protein sequence ID" value="KPQ42569.1"/>
    <property type="molecule type" value="Genomic_DNA"/>
</dbReference>
<organism evidence="3 4">
    <name type="scientific">Candidatus Methanoperedens nitratireducens</name>
    <dbReference type="NCBI Taxonomy" id="1392998"/>
    <lineage>
        <taxon>Archaea</taxon>
        <taxon>Methanobacteriati</taxon>
        <taxon>Methanobacteriota</taxon>
        <taxon>Stenosarchaea group</taxon>
        <taxon>Methanomicrobia</taxon>
        <taxon>Methanosarcinales</taxon>
        <taxon>ANME-2 cluster</taxon>
        <taxon>Candidatus Methanoperedentaceae</taxon>
        <taxon>Candidatus Methanoperedens</taxon>
    </lineage>
</organism>
<evidence type="ECO:0000313" key="3">
    <source>
        <dbReference type="EMBL" id="KPQ42569.1"/>
    </source>
</evidence>
<comment type="caution">
    <text evidence="3">The sequence shown here is derived from an EMBL/GenBank/DDBJ whole genome shotgun (WGS) entry which is preliminary data.</text>
</comment>